<feature type="transmembrane region" description="Helical" evidence="1">
    <location>
        <begin position="176"/>
        <end position="193"/>
    </location>
</feature>
<gene>
    <name evidence="3" type="ORF">SAMN02910429_00484</name>
</gene>
<evidence type="ECO:0000259" key="2">
    <source>
        <dbReference type="PROSITE" id="PS50887"/>
    </source>
</evidence>
<dbReference type="InterPro" id="IPR043128">
    <property type="entry name" value="Rev_trsase/Diguanyl_cyclase"/>
</dbReference>
<dbReference type="AlphaFoldDB" id="A0A1H9Q825"/>
<dbReference type="SUPFAM" id="SSF55073">
    <property type="entry name" value="Nucleotide cyclase"/>
    <property type="match status" value="1"/>
</dbReference>
<dbReference type="PROSITE" id="PS50887">
    <property type="entry name" value="GGDEF"/>
    <property type="match status" value="1"/>
</dbReference>
<feature type="transmembrane region" description="Helical" evidence="1">
    <location>
        <begin position="6"/>
        <end position="27"/>
    </location>
</feature>
<evidence type="ECO:0000313" key="4">
    <source>
        <dbReference type="Proteomes" id="UP000182471"/>
    </source>
</evidence>
<dbReference type="GO" id="GO:0005886">
    <property type="term" value="C:plasma membrane"/>
    <property type="evidence" value="ECO:0007669"/>
    <property type="project" value="TreeGrafter"/>
</dbReference>
<dbReference type="GO" id="GO:0052621">
    <property type="term" value="F:diguanylate cyclase activity"/>
    <property type="evidence" value="ECO:0007669"/>
    <property type="project" value="TreeGrafter"/>
</dbReference>
<dbReference type="RefSeq" id="WP_074730365.1">
    <property type="nucleotide sequence ID" value="NZ_FOGW01000005.1"/>
</dbReference>
<feature type="transmembrane region" description="Helical" evidence="1">
    <location>
        <begin position="110"/>
        <end position="131"/>
    </location>
</feature>
<feature type="transmembrane region" description="Helical" evidence="1">
    <location>
        <begin position="143"/>
        <end position="164"/>
    </location>
</feature>
<dbReference type="SMART" id="SM00267">
    <property type="entry name" value="GGDEF"/>
    <property type="match status" value="1"/>
</dbReference>
<dbReference type="CDD" id="cd01949">
    <property type="entry name" value="GGDEF"/>
    <property type="match status" value="1"/>
</dbReference>
<protein>
    <submittedName>
        <fullName evidence="3">Diguanylate cyclase (GGDEF) domain-containing protein</fullName>
    </submittedName>
</protein>
<dbReference type="Gene3D" id="3.30.70.270">
    <property type="match status" value="1"/>
</dbReference>
<dbReference type="Pfam" id="PF00990">
    <property type="entry name" value="GGDEF"/>
    <property type="match status" value="1"/>
</dbReference>
<accession>A0A1H9Q825</accession>
<dbReference type="NCBIfam" id="TIGR00254">
    <property type="entry name" value="GGDEF"/>
    <property type="match status" value="1"/>
</dbReference>
<dbReference type="Proteomes" id="UP000182471">
    <property type="component" value="Unassembled WGS sequence"/>
</dbReference>
<dbReference type="PANTHER" id="PTHR45138">
    <property type="entry name" value="REGULATORY COMPONENTS OF SENSORY TRANSDUCTION SYSTEM"/>
    <property type="match status" value="1"/>
</dbReference>
<dbReference type="GO" id="GO:0043709">
    <property type="term" value="P:cell adhesion involved in single-species biofilm formation"/>
    <property type="evidence" value="ECO:0007669"/>
    <property type="project" value="TreeGrafter"/>
</dbReference>
<reference evidence="4" key="1">
    <citation type="submission" date="2016-10" db="EMBL/GenBank/DDBJ databases">
        <authorList>
            <person name="Varghese N."/>
            <person name="Submissions S."/>
        </authorList>
    </citation>
    <scope>NUCLEOTIDE SEQUENCE [LARGE SCALE GENOMIC DNA]</scope>
    <source>
        <strain evidence="4">S1b</strain>
    </source>
</reference>
<organism evidence="3 4">
    <name type="scientific">Lachnobacterium bovis</name>
    <dbReference type="NCBI Taxonomy" id="140626"/>
    <lineage>
        <taxon>Bacteria</taxon>
        <taxon>Bacillati</taxon>
        <taxon>Bacillota</taxon>
        <taxon>Clostridia</taxon>
        <taxon>Lachnospirales</taxon>
        <taxon>Lachnospiraceae</taxon>
        <taxon>Lachnobacterium</taxon>
    </lineage>
</organism>
<dbReference type="InterPro" id="IPR050469">
    <property type="entry name" value="Diguanylate_Cyclase"/>
</dbReference>
<dbReference type="InterPro" id="IPR000160">
    <property type="entry name" value="GGDEF_dom"/>
</dbReference>
<dbReference type="EMBL" id="FOGW01000005">
    <property type="protein sequence ID" value="SER56558.1"/>
    <property type="molecule type" value="Genomic_DNA"/>
</dbReference>
<feature type="domain" description="GGDEF" evidence="2">
    <location>
        <begin position="250"/>
        <end position="380"/>
    </location>
</feature>
<feature type="transmembrane region" description="Helical" evidence="1">
    <location>
        <begin position="69"/>
        <end position="89"/>
    </location>
</feature>
<keyword evidence="1" id="KW-0812">Transmembrane</keyword>
<proteinExistence type="predicted"/>
<sequence length="380" mass="44411">MVVDAGIVLNLYTALLLILLLIFQGGMVHTDSVKQFGRLTLLTLVLLVSETLGRIGEMYPSSFFVLTKIGYFIIFLLDPLEYLVAIDYVNKWMEKSDTIGCIIFKKAFEVFVYGNIILVSISTIFNTRWFYYFKNQQYFRGNFFYVRGAFVMFYCVLLDLYGFIYRKRINSFYRTAILLLPVLSLFGAIGQIFFMNLDLTYVMITIGCLNVFFYLQGKDINMDYLTGVLNRRGIDMELAEAINQYWNKKIKFSAIMIDIDHFKSINDNYGHLEGDRVLKEVAKILRIVIKNEGIIGRYGGDEFCIIIYAEDKDVLIKKVSQIHDRVKSIKGEIEISVSCGYGIYEPTRHESEKEFIMEIDERMYRQKIEHHLQDRRRNTD</sequence>
<keyword evidence="1" id="KW-0472">Membrane</keyword>
<name>A0A1H9Q825_9FIRM</name>
<dbReference type="GO" id="GO:1902201">
    <property type="term" value="P:negative regulation of bacterial-type flagellum-dependent cell motility"/>
    <property type="evidence" value="ECO:0007669"/>
    <property type="project" value="TreeGrafter"/>
</dbReference>
<evidence type="ECO:0000256" key="1">
    <source>
        <dbReference type="SAM" id="Phobius"/>
    </source>
</evidence>
<evidence type="ECO:0000313" key="3">
    <source>
        <dbReference type="EMBL" id="SER56558.1"/>
    </source>
</evidence>
<keyword evidence="4" id="KW-1185">Reference proteome</keyword>
<dbReference type="InterPro" id="IPR029787">
    <property type="entry name" value="Nucleotide_cyclase"/>
</dbReference>
<feature type="transmembrane region" description="Helical" evidence="1">
    <location>
        <begin position="199"/>
        <end position="215"/>
    </location>
</feature>
<keyword evidence="1" id="KW-1133">Transmembrane helix</keyword>
<dbReference type="PANTHER" id="PTHR45138:SF24">
    <property type="entry name" value="DIGUANYLATE CYCLASE DGCC-RELATED"/>
    <property type="match status" value="1"/>
</dbReference>